<gene>
    <name evidence="2" type="ORF">MRS75_13260</name>
</gene>
<keyword evidence="1" id="KW-0732">Signal</keyword>
<dbReference type="EMBL" id="JALDYZ010000006">
    <property type="protein sequence ID" value="MDI7923050.1"/>
    <property type="molecule type" value="Genomic_DNA"/>
</dbReference>
<accession>A0AAE3QDA6</accession>
<evidence type="ECO:0000313" key="3">
    <source>
        <dbReference type="Proteomes" id="UP001161580"/>
    </source>
</evidence>
<comment type="caution">
    <text evidence="2">The sequence shown here is derived from an EMBL/GenBank/DDBJ whole genome shotgun (WGS) entry which is preliminary data.</text>
</comment>
<evidence type="ECO:0000256" key="1">
    <source>
        <dbReference type="SAM" id="SignalP"/>
    </source>
</evidence>
<sequence length="192" mass="21348">MRRRFCILVALLSPALVSAGPADDGRWYAGAYSFSDERGGFHILSVSGIGTKTDPIEITEEFYSASPVTLVIRAAGPARQGAPAEGTIHLRIVAHNESGAAWIEFEFELQEIRGKPSDFYDGLSFDQTNPNPDFIRSSRFARFETQFESFDRLRFTDGYVDPRTSASFGFFVTDVTPVGEFYLVQDPRIPST</sequence>
<organism evidence="2 3">
    <name type="scientific">Ferirhizobium litorale</name>
    <dbReference type="NCBI Taxonomy" id="2927786"/>
    <lineage>
        <taxon>Bacteria</taxon>
        <taxon>Pseudomonadati</taxon>
        <taxon>Pseudomonadota</taxon>
        <taxon>Alphaproteobacteria</taxon>
        <taxon>Hyphomicrobiales</taxon>
        <taxon>Rhizobiaceae</taxon>
        <taxon>Ferirhizobium</taxon>
    </lineage>
</organism>
<keyword evidence="3" id="KW-1185">Reference proteome</keyword>
<proteinExistence type="predicted"/>
<dbReference type="RefSeq" id="WP_311787551.1">
    <property type="nucleotide sequence ID" value="NZ_JALDYY010000010.1"/>
</dbReference>
<dbReference type="AlphaFoldDB" id="A0AAE3QDA6"/>
<feature type="chain" id="PRO_5041957662" description="PEP-CTERM sorting domain-containing protein" evidence="1">
    <location>
        <begin position="20"/>
        <end position="192"/>
    </location>
</feature>
<evidence type="ECO:0008006" key="4">
    <source>
        <dbReference type="Google" id="ProtNLM"/>
    </source>
</evidence>
<reference evidence="2" key="1">
    <citation type="submission" date="2022-03" db="EMBL/GenBank/DDBJ databases">
        <title>Fererhizobium litorale gen. nov., sp. nov., isolated from sandy sediments of the Sea of Japan seashore.</title>
        <authorList>
            <person name="Romanenko L."/>
            <person name="Kurilenko V."/>
            <person name="Otstavnykh N."/>
            <person name="Svetashev V."/>
            <person name="Tekutyeva L."/>
            <person name="Isaeva M."/>
            <person name="Mikhailov V."/>
        </authorList>
    </citation>
    <scope>NUCLEOTIDE SEQUENCE</scope>
    <source>
        <strain evidence="2">KMM 9576</strain>
    </source>
</reference>
<feature type="signal peptide" evidence="1">
    <location>
        <begin position="1"/>
        <end position="19"/>
    </location>
</feature>
<name>A0AAE3QDA6_9HYPH</name>
<dbReference type="Proteomes" id="UP001161580">
    <property type="component" value="Unassembled WGS sequence"/>
</dbReference>
<protein>
    <recommendedName>
        <fullName evidence="4">PEP-CTERM sorting domain-containing protein</fullName>
    </recommendedName>
</protein>
<evidence type="ECO:0000313" key="2">
    <source>
        <dbReference type="EMBL" id="MDI7923050.1"/>
    </source>
</evidence>